<reference evidence="1" key="1">
    <citation type="submission" date="2021-06" db="EMBL/GenBank/DDBJ databases">
        <title>Direct submission.</title>
        <authorList>
            <person name="Lee C.-S."/>
            <person name="Jin L."/>
        </authorList>
    </citation>
    <scope>NUCLEOTIDE SEQUENCE</scope>
    <source>
        <strain evidence="1">Con5</strain>
    </source>
</reference>
<keyword evidence="2" id="KW-1185">Reference proteome</keyword>
<dbReference type="AlphaFoldDB" id="A0A975P386"/>
<evidence type="ECO:0000313" key="1">
    <source>
        <dbReference type="EMBL" id="QWK88905.1"/>
    </source>
</evidence>
<name>A0A975P386_9RHOB</name>
<dbReference type="EMBL" id="CP076361">
    <property type="protein sequence ID" value="QWK88905.1"/>
    <property type="molecule type" value="Genomic_DNA"/>
</dbReference>
<dbReference type="Proteomes" id="UP000679352">
    <property type="component" value="Chromosome"/>
</dbReference>
<dbReference type="RefSeq" id="WP_215506316.1">
    <property type="nucleotide sequence ID" value="NZ_CP076361.1"/>
</dbReference>
<dbReference type="InterPro" id="IPR037120">
    <property type="entry name" value="Haem_peroxidase_sf_animal"/>
</dbReference>
<dbReference type="GO" id="GO:0006979">
    <property type="term" value="P:response to oxidative stress"/>
    <property type="evidence" value="ECO:0007669"/>
    <property type="project" value="InterPro"/>
</dbReference>
<dbReference type="KEGG" id="gfu:KM031_08350"/>
<evidence type="ECO:0008006" key="3">
    <source>
        <dbReference type="Google" id="ProtNLM"/>
    </source>
</evidence>
<organism evidence="1 2">
    <name type="scientific">Gemmobacter fulvus</name>
    <dbReference type="NCBI Taxonomy" id="2840474"/>
    <lineage>
        <taxon>Bacteria</taxon>
        <taxon>Pseudomonadati</taxon>
        <taxon>Pseudomonadota</taxon>
        <taxon>Alphaproteobacteria</taxon>
        <taxon>Rhodobacterales</taxon>
        <taxon>Paracoccaceae</taxon>
        <taxon>Gemmobacter</taxon>
    </lineage>
</organism>
<proteinExistence type="predicted"/>
<protein>
    <recommendedName>
        <fullName evidence="3">Animal haem peroxidase</fullName>
    </recommendedName>
</protein>
<dbReference type="Gene3D" id="1.10.640.10">
    <property type="entry name" value="Haem peroxidase domain superfamily, animal type"/>
    <property type="match status" value="1"/>
</dbReference>
<dbReference type="GO" id="GO:0004601">
    <property type="term" value="F:peroxidase activity"/>
    <property type="evidence" value="ECO:0007669"/>
    <property type="project" value="InterPro"/>
</dbReference>
<sequence length="516" mass="56443">MQTPETRRNPYIAWLESVDAKLPPEILPSGRCSFAHSGKADAAALYSGGLNLQQTVRTMVPVAAAVGSAAPADGSIPAGFTYFGQLVSHDFSRRTEGVFTMDLLTDGMATRARKRINRARGDAGLMLDSVLGPIEAPADPPEIWRFPPPDPDFPMASVDLRRTHPENGRLIAPLPDTRNDDSPMLAQLAALFIAYVQRATQILQAQGSTEAPFWARLLTVRMFHRIIRQDYLPRMVLPALVQAYGHFDTSLIGLAAPHSAPHMPVELTNAVLRCGHWMIRPQYALNGTPEGRVRIAELLHGIADIETKRRTENPNFWRIDWRQFFPLEDSPTGIAPQMALAFGQGLTRLVGSSHSLPDSIRIPEHLVSTNDDFALRDLARSTCGGLMSVAALTDLLRPHLAQCFPDWTLWDQTARQRMVTAWCGQHMAAADIADHLILDPPLYLYSLIESGGSAPGEGNRHSLGALASVILAESLMARIAHCEGFLDPVPEACRSAVEGAAPITSMAALIRFLTLE</sequence>
<dbReference type="InterPro" id="IPR010255">
    <property type="entry name" value="Haem_peroxidase_sf"/>
</dbReference>
<gene>
    <name evidence="1" type="ORF">KM031_08350</name>
</gene>
<evidence type="ECO:0000313" key="2">
    <source>
        <dbReference type="Proteomes" id="UP000679352"/>
    </source>
</evidence>
<dbReference type="SUPFAM" id="SSF48113">
    <property type="entry name" value="Heme-dependent peroxidases"/>
    <property type="match status" value="1"/>
</dbReference>
<dbReference type="GO" id="GO:0020037">
    <property type="term" value="F:heme binding"/>
    <property type="evidence" value="ECO:0007669"/>
    <property type="project" value="InterPro"/>
</dbReference>
<accession>A0A975P386</accession>